<dbReference type="SUPFAM" id="SSF52540">
    <property type="entry name" value="P-loop containing nucleoside triphosphate hydrolases"/>
    <property type="match status" value="1"/>
</dbReference>
<dbReference type="AlphaFoldDB" id="A0A8H5LME9"/>
<accession>A0A8H5LME9</accession>
<evidence type="ECO:0000313" key="5">
    <source>
        <dbReference type="Proteomes" id="UP000559027"/>
    </source>
</evidence>
<keyword evidence="5" id="KW-1185">Reference proteome</keyword>
<evidence type="ECO:0000259" key="3">
    <source>
        <dbReference type="PROSITE" id="PS50837"/>
    </source>
</evidence>
<name>A0A8H5LME9_9AGAR</name>
<dbReference type="Gene3D" id="3.40.50.300">
    <property type="entry name" value="P-loop containing nucleotide triphosphate hydrolases"/>
    <property type="match status" value="1"/>
</dbReference>
<organism evidence="4 5">
    <name type="scientific">Leucocoprinus leucothites</name>
    <dbReference type="NCBI Taxonomy" id="201217"/>
    <lineage>
        <taxon>Eukaryota</taxon>
        <taxon>Fungi</taxon>
        <taxon>Dikarya</taxon>
        <taxon>Basidiomycota</taxon>
        <taxon>Agaricomycotina</taxon>
        <taxon>Agaricomycetes</taxon>
        <taxon>Agaricomycetidae</taxon>
        <taxon>Agaricales</taxon>
        <taxon>Agaricineae</taxon>
        <taxon>Agaricaceae</taxon>
        <taxon>Leucocoprinus</taxon>
    </lineage>
</organism>
<feature type="compositionally biased region" description="Polar residues" evidence="2">
    <location>
        <begin position="44"/>
        <end position="59"/>
    </location>
</feature>
<evidence type="ECO:0000256" key="2">
    <source>
        <dbReference type="SAM" id="MobiDB-lite"/>
    </source>
</evidence>
<dbReference type="Proteomes" id="UP000559027">
    <property type="component" value="Unassembled WGS sequence"/>
</dbReference>
<dbReference type="PROSITE" id="PS50837">
    <property type="entry name" value="NACHT"/>
    <property type="match status" value="1"/>
</dbReference>
<protein>
    <recommendedName>
        <fullName evidence="3">NACHT domain-containing protein</fullName>
    </recommendedName>
</protein>
<dbReference type="InterPro" id="IPR027417">
    <property type="entry name" value="P-loop_NTPase"/>
</dbReference>
<evidence type="ECO:0000256" key="1">
    <source>
        <dbReference type="ARBA" id="ARBA00022737"/>
    </source>
</evidence>
<dbReference type="EMBL" id="JAACJO010000002">
    <property type="protein sequence ID" value="KAF5362556.1"/>
    <property type="molecule type" value="Genomic_DNA"/>
</dbReference>
<keyword evidence="1" id="KW-0677">Repeat</keyword>
<reference evidence="4 5" key="1">
    <citation type="journal article" date="2020" name="ISME J.">
        <title>Uncovering the hidden diversity of litter-decomposition mechanisms in mushroom-forming fungi.</title>
        <authorList>
            <person name="Floudas D."/>
            <person name="Bentzer J."/>
            <person name="Ahren D."/>
            <person name="Johansson T."/>
            <person name="Persson P."/>
            <person name="Tunlid A."/>
        </authorList>
    </citation>
    <scope>NUCLEOTIDE SEQUENCE [LARGE SCALE GENOMIC DNA]</scope>
    <source>
        <strain evidence="4 5">CBS 146.42</strain>
    </source>
</reference>
<dbReference type="InterPro" id="IPR056884">
    <property type="entry name" value="NPHP3-like_N"/>
</dbReference>
<proteinExistence type="predicted"/>
<dbReference type="PANTHER" id="PTHR10039">
    <property type="entry name" value="AMELOGENIN"/>
    <property type="match status" value="1"/>
</dbReference>
<comment type="caution">
    <text evidence="4">The sequence shown here is derived from an EMBL/GenBank/DDBJ whole genome shotgun (WGS) entry which is preliminary data.</text>
</comment>
<dbReference type="OrthoDB" id="3045137at2759"/>
<dbReference type="PANTHER" id="PTHR10039:SF17">
    <property type="entry name" value="FUNGAL STAND N-TERMINAL GOODBYE DOMAIN-CONTAINING PROTEIN-RELATED"/>
    <property type="match status" value="1"/>
</dbReference>
<feature type="region of interest" description="Disordered" evidence="2">
    <location>
        <begin position="1"/>
        <end position="94"/>
    </location>
</feature>
<feature type="compositionally biased region" description="Basic and acidic residues" evidence="2">
    <location>
        <begin position="34"/>
        <end position="43"/>
    </location>
</feature>
<evidence type="ECO:0000313" key="4">
    <source>
        <dbReference type="EMBL" id="KAF5362556.1"/>
    </source>
</evidence>
<feature type="domain" description="NACHT" evidence="3">
    <location>
        <begin position="186"/>
        <end position="341"/>
    </location>
</feature>
<sequence length="797" mass="91139">MPLPNPPHSLRPKRALYWDETLPSKRSRLNPGVEQERGRRNDRTGATSNPSDAMPSSINPRLMMGQVNNSETKRSEGRSTPLSQRNPPHGSALPGVLNGAHDFVMHNPTFVYKVDKPLNDPIFLENFRQNLDYGGTVLLILDKKRVIGVEVDSSDREYAPRCHPETRKELRTTLKAWLANDRRHRSFVWLTGPAGVGKSAVAQTFAEYCLELGQLGATFFFSKFQNRNSPHGLIATIAYQLADQHAGYNHLITRILSRSPAILDKTLRVQFQKLIVEPFTTLANDYTAHDITRKPLVIIIDGLDECSDERAQCEFIRLIAEYVRRYHLSAFPVLWLVCSRPEWHLKRQFACADPPIDYDREEMTCNAAEDLRDVYHILKGGLQDIRHNTTWSLRPIQSGSQWPPESKLQRLSLRVGGLPVLASTVLRFIDDGSAAPDALLDICLLYLEDMGDASKINPLEMLDAFYMRIMMRVPQSILFITKRIIAFRMVSFSYQNLSAFDAAYFLHIDKDTFYLALRSLHSVINVPPSELGYQEPFELFHKSFGDFLLDPIRSKSFSLDLDEARFELAKLTLRWYNHFLQCQCELPNCSHPALDETSFSDPHLVVDPNIYHSWSYSVAFDGLPVNHWGAICANVRGPYKSLIAAEISGFNFCHFDLTECKDLTWMESIKTFLAWYLDEPQLDDPFEEPLVRFRPMSQFDEKLAETSSITFPLRDSLPEEFLGGRNYDTVVYFRSLHSQRDFTQKPDPRSVKMGFWIGRGAQTALALLIGPPELAPMEVVRINVPSRARPRRTKPRK</sequence>
<dbReference type="Pfam" id="PF24883">
    <property type="entry name" value="NPHP3_N"/>
    <property type="match status" value="1"/>
</dbReference>
<dbReference type="InterPro" id="IPR007111">
    <property type="entry name" value="NACHT_NTPase"/>
</dbReference>
<gene>
    <name evidence="4" type="ORF">D9756_002120</name>
</gene>